<accession>A0ABQ9HRZ2</accession>
<name>A0ABQ9HRZ2_9NEOP</name>
<evidence type="ECO:0000313" key="2">
    <source>
        <dbReference type="Proteomes" id="UP001159363"/>
    </source>
</evidence>
<reference evidence="1 2" key="1">
    <citation type="submission" date="2023-02" db="EMBL/GenBank/DDBJ databases">
        <title>LHISI_Scaffold_Assembly.</title>
        <authorList>
            <person name="Stuart O.P."/>
            <person name="Cleave R."/>
            <person name="Magrath M.J.L."/>
            <person name="Mikheyev A.S."/>
        </authorList>
    </citation>
    <scope>NUCLEOTIDE SEQUENCE [LARGE SCALE GENOMIC DNA]</scope>
    <source>
        <strain evidence="1">Daus_M_001</strain>
        <tissue evidence="1">Leg muscle</tissue>
    </source>
</reference>
<organism evidence="1 2">
    <name type="scientific">Dryococelus australis</name>
    <dbReference type="NCBI Taxonomy" id="614101"/>
    <lineage>
        <taxon>Eukaryota</taxon>
        <taxon>Metazoa</taxon>
        <taxon>Ecdysozoa</taxon>
        <taxon>Arthropoda</taxon>
        <taxon>Hexapoda</taxon>
        <taxon>Insecta</taxon>
        <taxon>Pterygota</taxon>
        <taxon>Neoptera</taxon>
        <taxon>Polyneoptera</taxon>
        <taxon>Phasmatodea</taxon>
        <taxon>Verophasmatodea</taxon>
        <taxon>Anareolatae</taxon>
        <taxon>Phasmatidae</taxon>
        <taxon>Eurycanthinae</taxon>
        <taxon>Dryococelus</taxon>
    </lineage>
</organism>
<proteinExistence type="predicted"/>
<keyword evidence="2" id="KW-1185">Reference proteome</keyword>
<dbReference type="Proteomes" id="UP001159363">
    <property type="component" value="Chromosome X"/>
</dbReference>
<comment type="caution">
    <text evidence="1">The sequence shown here is derived from an EMBL/GenBank/DDBJ whole genome shotgun (WGS) entry which is preliminary data.</text>
</comment>
<evidence type="ECO:0000313" key="1">
    <source>
        <dbReference type="EMBL" id="KAJ8887127.1"/>
    </source>
</evidence>
<dbReference type="EMBL" id="JARBHB010000004">
    <property type="protein sequence ID" value="KAJ8887127.1"/>
    <property type="molecule type" value="Genomic_DNA"/>
</dbReference>
<gene>
    <name evidence="1" type="ORF">PR048_013342</name>
</gene>
<protein>
    <submittedName>
        <fullName evidence="1">Uncharacterized protein</fullName>
    </submittedName>
</protein>
<sequence length="66" mass="7446">MYNALMGSVDLFDKLKEQYAVIQLVTSNLLLSTRSGSCQFIYHNENSEGRSRPNIIQNSTCKAAYL</sequence>